<name>A0A1S7LFE7_MAGMO</name>
<comment type="subcellular location">
    <subcellularLocation>
        <location evidence="2">Cytoplasm</location>
    </subcellularLocation>
</comment>
<comment type="function">
    <text evidence="2">Involved in fatty acylation of protoxin at internal lysine residues, thereby converting it to the active toxin.</text>
</comment>
<keyword evidence="2" id="KW-0808">Transferase</keyword>
<keyword evidence="2" id="KW-0012">Acyltransferase</keyword>
<dbReference type="EC" id="2.3.1.-" evidence="2"/>
<gene>
    <name evidence="3" type="ORF">MAGMO_1504</name>
</gene>
<dbReference type="GO" id="GO:0005737">
    <property type="term" value="C:cytoplasm"/>
    <property type="evidence" value="ECO:0007669"/>
    <property type="project" value="UniProtKB-SubCell"/>
</dbReference>
<protein>
    <recommendedName>
        <fullName evidence="2">RTX toxin-activating lysine-acyltransferase</fullName>
        <ecNumber evidence="2">2.3.1.-</ecNumber>
    </recommendedName>
</protein>
<dbReference type="EMBL" id="LO017727">
    <property type="protein sequence ID" value="CRH05692.1"/>
    <property type="molecule type" value="Genomic_DNA"/>
</dbReference>
<dbReference type="GO" id="GO:0031640">
    <property type="term" value="P:killing of cells of another organism"/>
    <property type="evidence" value="ECO:0007669"/>
    <property type="project" value="UniProtKB-KW"/>
</dbReference>
<comment type="similarity">
    <text evidence="1 2">Belongs to the RTX toxin acyltransferase family.</text>
</comment>
<evidence type="ECO:0000313" key="3">
    <source>
        <dbReference type="EMBL" id="CRH05692.1"/>
    </source>
</evidence>
<dbReference type="InterPro" id="IPR003996">
    <property type="entry name" value="RTX_toxin-activating_protC_bac"/>
</dbReference>
<organism evidence="3">
    <name type="scientific">Magnetococcus massalia (strain MO-1)</name>
    <dbReference type="NCBI Taxonomy" id="451514"/>
    <lineage>
        <taxon>Bacteria</taxon>
        <taxon>Pseudomonadati</taxon>
        <taxon>Pseudomonadota</taxon>
        <taxon>Magnetococcia</taxon>
        <taxon>Magnetococcales</taxon>
        <taxon>Magnetococcaceae</taxon>
        <taxon>Magnetococcus</taxon>
    </lineage>
</organism>
<reference evidence="3" key="1">
    <citation type="submission" date="2015-04" db="EMBL/GenBank/DDBJ databases">
        <authorList>
            <person name="Syromyatnikov M.Y."/>
            <person name="Popov V.N."/>
        </authorList>
    </citation>
    <scope>NUCLEOTIDE SEQUENCE</scope>
    <source>
        <strain evidence="3">MO-1</strain>
    </source>
</reference>
<dbReference type="GO" id="GO:0009404">
    <property type="term" value="P:toxin metabolic process"/>
    <property type="evidence" value="ECO:0007669"/>
    <property type="project" value="UniProtKB-UniRule"/>
</dbReference>
<proteinExistence type="inferred from homology"/>
<accession>A0A1S7LFE7</accession>
<dbReference type="AlphaFoldDB" id="A0A1S7LFE7"/>
<dbReference type="GO" id="GO:0016746">
    <property type="term" value="F:acyltransferase activity"/>
    <property type="evidence" value="ECO:0007669"/>
    <property type="project" value="UniProtKB-UniRule"/>
</dbReference>
<evidence type="ECO:0000256" key="1">
    <source>
        <dbReference type="ARBA" id="ARBA00005686"/>
    </source>
</evidence>
<evidence type="ECO:0000256" key="2">
    <source>
        <dbReference type="RuleBase" id="RU368102"/>
    </source>
</evidence>
<keyword evidence="2" id="KW-0204">Cytolysis</keyword>
<keyword evidence="2" id="KW-0963">Cytoplasm</keyword>
<sequence length="69" mass="7892">MEERIKGGNIKLRPDELRSGENIWLMDVLGPVEVQKEMISKLKEQVFKEKKVKSLQPAPDGKGMAVVEW</sequence>
<dbReference type="Pfam" id="PF02794">
    <property type="entry name" value="HlyC"/>
    <property type="match status" value="1"/>
</dbReference>